<organism evidence="7 8">
    <name type="scientific">Colletotrichum tofieldiae</name>
    <dbReference type="NCBI Taxonomy" id="708197"/>
    <lineage>
        <taxon>Eukaryota</taxon>
        <taxon>Fungi</taxon>
        <taxon>Dikarya</taxon>
        <taxon>Ascomycota</taxon>
        <taxon>Pezizomycotina</taxon>
        <taxon>Sordariomycetes</taxon>
        <taxon>Hypocreomycetidae</taxon>
        <taxon>Glomerellales</taxon>
        <taxon>Glomerellaceae</taxon>
        <taxon>Colletotrichum</taxon>
        <taxon>Colletotrichum spaethianum species complex</taxon>
    </lineage>
</organism>
<dbReference type="InterPro" id="IPR023213">
    <property type="entry name" value="CAT-like_dom_sf"/>
</dbReference>
<reference evidence="7 8" key="1">
    <citation type="submission" date="2015-06" db="EMBL/GenBank/DDBJ databases">
        <title>Survival trade-offs in plant roots during colonization by closely related pathogenic and mutualistic fungi.</title>
        <authorList>
            <person name="Hacquard S."/>
            <person name="Kracher B."/>
            <person name="Hiruma K."/>
            <person name="Weinman A."/>
            <person name="Muench P."/>
            <person name="Garrido Oter R."/>
            <person name="Ver Loren van Themaat E."/>
            <person name="Dallerey J.-F."/>
            <person name="Damm U."/>
            <person name="Henrissat B."/>
            <person name="Lespinet O."/>
            <person name="Thon M."/>
            <person name="Kemen E."/>
            <person name="McHardy A.C."/>
            <person name="Schulze-Lefert P."/>
            <person name="O'Connell R.J."/>
        </authorList>
    </citation>
    <scope>NUCLEOTIDE SEQUENCE [LARGE SCALE GENOMIC DNA]</scope>
    <source>
        <strain evidence="7 8">0861</strain>
    </source>
</reference>
<dbReference type="GO" id="GO:0005737">
    <property type="term" value="C:cytoplasm"/>
    <property type="evidence" value="ECO:0007669"/>
    <property type="project" value="TreeGrafter"/>
</dbReference>
<dbReference type="InterPro" id="IPR045851">
    <property type="entry name" value="AMP-bd_C_sf"/>
</dbReference>
<dbReference type="GO" id="GO:0044550">
    <property type="term" value="P:secondary metabolite biosynthetic process"/>
    <property type="evidence" value="ECO:0007669"/>
    <property type="project" value="TreeGrafter"/>
</dbReference>
<evidence type="ECO:0000256" key="4">
    <source>
        <dbReference type="ARBA" id="ARBA00029454"/>
    </source>
</evidence>
<dbReference type="InterPro" id="IPR001242">
    <property type="entry name" value="Condensation_dom"/>
</dbReference>
<dbReference type="Gene3D" id="1.10.1200.10">
    <property type="entry name" value="ACP-like"/>
    <property type="match status" value="1"/>
</dbReference>
<comment type="similarity">
    <text evidence="4">Belongs to the NRP synthetase family.</text>
</comment>
<dbReference type="PANTHER" id="PTHR45527:SF3">
    <property type="entry name" value="SIDEROPHORE SYNTHETASE (EUROFUNG)"/>
    <property type="match status" value="1"/>
</dbReference>
<keyword evidence="8" id="KW-1185">Reference proteome</keyword>
<dbReference type="AlphaFoldDB" id="A0A166RLG4"/>
<comment type="caution">
    <text evidence="7">The sequence shown here is derived from an EMBL/GenBank/DDBJ whole genome shotgun (WGS) entry which is preliminary data.</text>
</comment>
<dbReference type="Gene3D" id="3.30.300.30">
    <property type="match status" value="1"/>
</dbReference>
<dbReference type="CDD" id="cd19545">
    <property type="entry name" value="FUM14_C_NRPS-like"/>
    <property type="match status" value="1"/>
</dbReference>
<dbReference type="EMBL" id="LFIV01000107">
    <property type="protein sequence ID" value="KZL69410.1"/>
    <property type="molecule type" value="Genomic_DNA"/>
</dbReference>
<proteinExistence type="inferred from homology"/>
<dbReference type="PANTHER" id="PTHR45527">
    <property type="entry name" value="NONRIBOSOMAL PEPTIDE SYNTHETASE"/>
    <property type="match status" value="1"/>
</dbReference>
<dbReference type="Proteomes" id="UP000076552">
    <property type="component" value="Unassembled WGS sequence"/>
</dbReference>
<dbReference type="GO" id="GO:0043041">
    <property type="term" value="P:amino acid activation for nonribosomal peptide biosynthetic process"/>
    <property type="evidence" value="ECO:0007669"/>
    <property type="project" value="TreeGrafter"/>
</dbReference>
<dbReference type="PROSITE" id="PS00012">
    <property type="entry name" value="PHOSPHOPANTETHEINE"/>
    <property type="match status" value="1"/>
</dbReference>
<evidence type="ECO:0000256" key="5">
    <source>
        <dbReference type="SAM" id="MobiDB-lite"/>
    </source>
</evidence>
<dbReference type="InterPro" id="IPR009081">
    <property type="entry name" value="PP-bd_ACP"/>
</dbReference>
<evidence type="ECO:0000256" key="1">
    <source>
        <dbReference type="ARBA" id="ARBA00022450"/>
    </source>
</evidence>
<dbReference type="InterPro" id="IPR036736">
    <property type="entry name" value="ACP-like_sf"/>
</dbReference>
<dbReference type="InterPro" id="IPR006162">
    <property type="entry name" value="Ppantetheine_attach_site"/>
</dbReference>
<keyword evidence="1" id="KW-0596">Phosphopantetheine</keyword>
<dbReference type="STRING" id="708197.A0A166RLG4"/>
<evidence type="ECO:0000313" key="8">
    <source>
        <dbReference type="Proteomes" id="UP000076552"/>
    </source>
</evidence>
<dbReference type="PROSITE" id="PS00455">
    <property type="entry name" value="AMP_BINDING"/>
    <property type="match status" value="1"/>
</dbReference>
<dbReference type="Pfam" id="PF00501">
    <property type="entry name" value="AMP-binding"/>
    <property type="match status" value="1"/>
</dbReference>
<name>A0A166RLG4_9PEZI</name>
<dbReference type="Pfam" id="PF00668">
    <property type="entry name" value="Condensation"/>
    <property type="match status" value="1"/>
</dbReference>
<keyword evidence="2" id="KW-0597">Phosphoprotein</keyword>
<dbReference type="SUPFAM" id="SSF56801">
    <property type="entry name" value="Acetyl-CoA synthetase-like"/>
    <property type="match status" value="1"/>
</dbReference>
<dbReference type="SUPFAM" id="SSF52777">
    <property type="entry name" value="CoA-dependent acyltransferases"/>
    <property type="match status" value="3"/>
</dbReference>
<sequence length="1205" mass="132231">MTPASPFPHQGNPWKSTPTKKIKSSVERFWAESLKGTEASQFPEIPINYQPIASALYRHEVPNLHWPGIDGLQWTSSNDAAPIVQVAWAMLIAQHTNSTDIVIERATDSGLIPLRVQLDWHANIAEATKAIRQYVQQAIARTGCHLAKLRSLSPDTKRACDFQFALTIRNQQAPGVSSDVYASYALSAICEIRDKGLSMQLRHDPTVLNDQNAERIAWQMDHLVRQLTKVDAATTLSDIDLLSSHDRQQIWSYNALVPARIDETITRFLEAKAAEHPDSLALDAWDGQMDYDQLVKASERLSSWLVSQGVIAPGRRVPVCIKKSLWTTVIILAIARGGGVFVVLDPAMHISHLSRITEDLQAIHSICTPKTAEVARGLGRPVCMLDSLQMSILAAHPHLHHGDMTAQPRVTRESPLYVVYTSGSTGAPKGALISHANLCSAAQHQGPKLGFNSETQSFDCSSYSFDAYVFNTFYTLLAGGCLCVPSDDDRLADRQGAIKRMNVNLVQLTPSVARLIDPETIPEVKNLILTGEKIQAADLLPWLGRVRVTNAYGPSECTIMCAANVDLVRPEDAVSIGTGLGCVAWIQDAVNTSRLAPVGAVGEIAIEGPIVGMGYLGNDDLTKQTHVQNPQWLLDGPGGNGRSGRRLVVYRTGDFARYASDGTLVYLGRADTQTKLHGQRIETAAIESHIRQILPQGYECAVDVVSTSGHTQLLVGFLRRPDHLSEDLREMNKLIDRRRLRLMAADASPEAWADGAGGDAPWLGQNRHLDNEDSANPSELALRRLWVRVLGYRCATIKAQDSFFQCGGDSITAVKLVAAAAREGYKLDVATVLRNPRLSDMARFLVDDICKRSDISAVNGFSAVSLLRRASSELLKHLARSCCIEPEDIEDVYPCSAIQEAMLSTTSQRPGSCIMQKVISLPSTVDIDKMREAWDSVMEANQILRTRAVDTTTDGLLQVVVRQSAGTGAGSGNVPRVYELHSMDRGSPLVHMNFATSNLEDHGTNSKSMVLTMHHAVYDAWSIDLYLRQLMQACEGRSLIPSVPYRDFIENVSKMDFQAAETFESQQLATTEAQQFPALPGKYFQPLSQRIIQHSANNISWPAQTGIMPVTMIRASCAMLLASYTNSSDVVFGATVPGRQSSIPGIQRLTGPTIVTLPVRAELDWDAIAYEVLTAFQAQALEAILFEQHSISRIRRLNHGAKQAC</sequence>
<evidence type="ECO:0000313" key="7">
    <source>
        <dbReference type="EMBL" id="KZL69410.1"/>
    </source>
</evidence>
<gene>
    <name evidence="7" type="ORF">CT0861_11277</name>
</gene>
<dbReference type="InterPro" id="IPR042099">
    <property type="entry name" value="ANL_N_sf"/>
</dbReference>
<dbReference type="Gene3D" id="3.40.50.12780">
    <property type="entry name" value="N-terminal domain of ligase-like"/>
    <property type="match status" value="1"/>
</dbReference>
<keyword evidence="3" id="KW-0436">Ligase</keyword>
<dbReference type="SUPFAM" id="SSF47336">
    <property type="entry name" value="ACP-like"/>
    <property type="match status" value="1"/>
</dbReference>
<evidence type="ECO:0000256" key="2">
    <source>
        <dbReference type="ARBA" id="ARBA00022553"/>
    </source>
</evidence>
<dbReference type="Gene3D" id="3.30.559.10">
    <property type="entry name" value="Chloramphenicol acetyltransferase-like domain"/>
    <property type="match status" value="1"/>
</dbReference>
<feature type="domain" description="Carrier" evidence="6">
    <location>
        <begin position="773"/>
        <end position="849"/>
    </location>
</feature>
<dbReference type="InterPro" id="IPR020806">
    <property type="entry name" value="PKS_PP-bd"/>
</dbReference>
<feature type="region of interest" description="Disordered" evidence="5">
    <location>
        <begin position="1"/>
        <end position="20"/>
    </location>
</feature>
<dbReference type="InterPro" id="IPR000873">
    <property type="entry name" value="AMP-dep_synth/lig_dom"/>
</dbReference>
<accession>A0A166RLG4</accession>
<protein>
    <submittedName>
        <fullName evidence="7">Nonribosomal peptide synthase</fullName>
    </submittedName>
</protein>
<evidence type="ECO:0000259" key="6">
    <source>
        <dbReference type="PROSITE" id="PS50075"/>
    </source>
</evidence>
<dbReference type="GO" id="GO:0016874">
    <property type="term" value="F:ligase activity"/>
    <property type="evidence" value="ECO:0007669"/>
    <property type="project" value="UniProtKB-KW"/>
</dbReference>
<evidence type="ECO:0000256" key="3">
    <source>
        <dbReference type="ARBA" id="ARBA00022598"/>
    </source>
</evidence>
<dbReference type="Pfam" id="PF00550">
    <property type="entry name" value="PP-binding"/>
    <property type="match status" value="1"/>
</dbReference>
<dbReference type="SMART" id="SM00823">
    <property type="entry name" value="PKS_PP"/>
    <property type="match status" value="1"/>
</dbReference>
<dbReference type="GO" id="GO:0031177">
    <property type="term" value="F:phosphopantetheine binding"/>
    <property type="evidence" value="ECO:0007669"/>
    <property type="project" value="InterPro"/>
</dbReference>
<dbReference type="CDD" id="cd05918">
    <property type="entry name" value="A_NRPS_SidN3_like"/>
    <property type="match status" value="1"/>
</dbReference>
<dbReference type="InterPro" id="IPR020845">
    <property type="entry name" value="AMP-binding_CS"/>
</dbReference>
<dbReference type="PROSITE" id="PS50075">
    <property type="entry name" value="CARRIER"/>
    <property type="match status" value="1"/>
</dbReference>
<dbReference type="Gene3D" id="3.30.559.30">
    <property type="entry name" value="Nonribosomal peptide synthetase, condensation domain"/>
    <property type="match status" value="2"/>
</dbReference>